<sequence>MFILPFAIAHFVSECIGMALCMILFLVLNPAYLIVLGTICGRNIRQMWNLPLIATVMFLAGTWLFFDIKEVWFLIYAAIYLVLGWIAMFVSKYVKRA</sequence>
<evidence type="ECO:0000313" key="5">
    <source>
        <dbReference type="Proteomes" id="UP000310032"/>
    </source>
</evidence>
<proteinExistence type="predicted"/>
<feature type="transmembrane region" description="Helical" evidence="1">
    <location>
        <begin position="6"/>
        <end position="35"/>
    </location>
</feature>
<feature type="transmembrane region" description="Helical" evidence="1">
    <location>
        <begin position="47"/>
        <end position="66"/>
    </location>
</feature>
<organism evidence="2 4">
    <name type="scientific">Parabacteroides distasonis</name>
    <dbReference type="NCBI Taxonomy" id="823"/>
    <lineage>
        <taxon>Bacteria</taxon>
        <taxon>Pseudomonadati</taxon>
        <taxon>Bacteroidota</taxon>
        <taxon>Bacteroidia</taxon>
        <taxon>Bacteroidales</taxon>
        <taxon>Tannerellaceae</taxon>
        <taxon>Parabacteroides</taxon>
    </lineage>
</organism>
<dbReference type="EMBL" id="RAYI01000002">
    <property type="protein sequence ID" value="RLT74872.1"/>
    <property type="molecule type" value="Genomic_DNA"/>
</dbReference>
<evidence type="ECO:0000256" key="1">
    <source>
        <dbReference type="SAM" id="Phobius"/>
    </source>
</evidence>
<accession>A0A3L7ZV77</accession>
<gene>
    <name evidence="2" type="ORF">D7V78_02325</name>
    <name evidence="3" type="ORF">E5342_04145</name>
</gene>
<dbReference type="Proteomes" id="UP000278164">
    <property type="component" value="Unassembled WGS sequence"/>
</dbReference>
<keyword evidence="1" id="KW-0472">Membrane</keyword>
<dbReference type="OrthoDB" id="2054773at2"/>
<name>A0A3L7ZV77_PARDI</name>
<evidence type="ECO:0000313" key="2">
    <source>
        <dbReference type="EMBL" id="RLT74872.1"/>
    </source>
</evidence>
<evidence type="ECO:0000313" key="4">
    <source>
        <dbReference type="Proteomes" id="UP000278164"/>
    </source>
</evidence>
<dbReference type="EMBL" id="SRYM01000007">
    <property type="protein sequence ID" value="TGY61249.1"/>
    <property type="molecule type" value="Genomic_DNA"/>
</dbReference>
<keyword evidence="1" id="KW-1133">Transmembrane helix</keyword>
<dbReference type="Proteomes" id="UP000310032">
    <property type="component" value="Unassembled WGS sequence"/>
</dbReference>
<protein>
    <submittedName>
        <fullName evidence="2">Uncharacterized protein</fullName>
    </submittedName>
</protein>
<keyword evidence="1" id="KW-0812">Transmembrane</keyword>
<dbReference type="AlphaFoldDB" id="A0A3L7ZV77"/>
<reference evidence="3 5" key="2">
    <citation type="submission" date="2019-04" db="EMBL/GenBank/DDBJ databases">
        <title>Microbes associate with the intestines of laboratory mice.</title>
        <authorList>
            <person name="Navarre W."/>
            <person name="Wong E."/>
            <person name="Huang K."/>
            <person name="Tropini C."/>
            <person name="Ng K."/>
            <person name="Yu B."/>
        </authorList>
    </citation>
    <scope>NUCLEOTIDE SEQUENCE [LARGE SCALE GENOMIC DNA]</scope>
    <source>
        <strain evidence="3 5">NM39_I3</strain>
    </source>
</reference>
<comment type="caution">
    <text evidence="2">The sequence shown here is derived from an EMBL/GenBank/DDBJ whole genome shotgun (WGS) entry which is preliminary data.</text>
</comment>
<feature type="transmembrane region" description="Helical" evidence="1">
    <location>
        <begin position="72"/>
        <end position="94"/>
    </location>
</feature>
<reference evidence="2 4" key="1">
    <citation type="submission" date="2018-09" db="EMBL/GenBank/DDBJ databases">
        <title>Murine metabolic-syndrome-specific gut microbial biobank.</title>
        <authorList>
            <person name="Liu C."/>
        </authorList>
    </citation>
    <scope>NUCLEOTIDE SEQUENCE [LARGE SCALE GENOMIC DNA]</scope>
    <source>
        <strain evidence="2 4">8-P5</strain>
    </source>
</reference>
<evidence type="ECO:0000313" key="3">
    <source>
        <dbReference type="EMBL" id="TGY61249.1"/>
    </source>
</evidence>